<evidence type="ECO:0000313" key="2">
    <source>
        <dbReference type="EMBL" id="QJD81711.1"/>
    </source>
</evidence>
<evidence type="ECO:0000313" key="3">
    <source>
        <dbReference type="Proteomes" id="UP000502248"/>
    </source>
</evidence>
<dbReference type="KEGG" id="cheb:HH215_00015"/>
<name>A0A7Z2ZJ29_9BACL</name>
<protein>
    <submittedName>
        <fullName evidence="2">Uncharacterized protein</fullName>
    </submittedName>
</protein>
<dbReference type="EMBL" id="CP051680">
    <property type="protein sequence ID" value="QJD81711.1"/>
    <property type="molecule type" value="Genomic_DNA"/>
</dbReference>
<keyword evidence="3" id="KW-1185">Reference proteome</keyword>
<feature type="compositionally biased region" description="Low complexity" evidence="1">
    <location>
        <begin position="140"/>
        <end position="149"/>
    </location>
</feature>
<dbReference type="AlphaFoldDB" id="A0A7Z2ZJ29"/>
<organism evidence="2 3">
    <name type="scientific">Cohnella herbarum</name>
    <dbReference type="NCBI Taxonomy" id="2728023"/>
    <lineage>
        <taxon>Bacteria</taxon>
        <taxon>Bacillati</taxon>
        <taxon>Bacillota</taxon>
        <taxon>Bacilli</taxon>
        <taxon>Bacillales</taxon>
        <taxon>Paenibacillaceae</taxon>
        <taxon>Cohnella</taxon>
    </lineage>
</organism>
<sequence>MQYPNGNTKLRSAWPMWEANDKELKQQITDHEAKKNNPHAVTAAQVGAETPAGAQAKASAVQTNLNTHTADTTVHTSPAEKSKLADIQPGAEVNQNAYSSVEVAGQPVLSADGKTATLKFKNGTGIVFTTNPTTGEITATATGEATPGPHGSSHDPDGSDPIPALEQVIDDVVDLAGAGRTTQTVKGNTDAISNLAGAGRTTETVKGNADALAAHKADSVTDPDGAHGFKAGGNMWTPVLKGLTTAGTNSYSVQLGWYYKLGKLVFMQGQIALTAKDPAMAGEIVIDGLPFFIPAVAGRSVPGQSRPTSGITVGTDEQLISACFLMQSTTHFYPFMMYNKTTKITRNPSAGDISDSFGVAFSAVYETIS</sequence>
<proteinExistence type="predicted"/>
<dbReference type="Proteomes" id="UP000502248">
    <property type="component" value="Chromosome"/>
</dbReference>
<feature type="region of interest" description="Disordered" evidence="1">
    <location>
        <begin position="140"/>
        <end position="163"/>
    </location>
</feature>
<reference evidence="2 3" key="1">
    <citation type="submission" date="2020-04" db="EMBL/GenBank/DDBJ databases">
        <title>Genome sequencing of novel species.</title>
        <authorList>
            <person name="Heo J."/>
            <person name="Kim S.-J."/>
            <person name="Kim J.-S."/>
            <person name="Hong S.-B."/>
            <person name="Kwon S.-W."/>
        </authorList>
    </citation>
    <scope>NUCLEOTIDE SEQUENCE [LARGE SCALE GENOMIC DNA]</scope>
    <source>
        <strain evidence="2 3">MFER-1</strain>
    </source>
</reference>
<evidence type="ECO:0000256" key="1">
    <source>
        <dbReference type="SAM" id="MobiDB-lite"/>
    </source>
</evidence>
<dbReference type="RefSeq" id="WP_169278017.1">
    <property type="nucleotide sequence ID" value="NZ_CP051680.1"/>
</dbReference>
<gene>
    <name evidence="2" type="ORF">HH215_00015</name>
</gene>
<accession>A0A7Z2ZJ29</accession>